<accession>A0A3B1ISU9</accession>
<dbReference type="GO" id="GO:0061820">
    <property type="term" value="P:telomeric D-loop disassembly"/>
    <property type="evidence" value="ECO:0007669"/>
    <property type="project" value="TreeGrafter"/>
</dbReference>
<protein>
    <submittedName>
        <fullName evidence="4">Telomeric repeat binding factor a</fullName>
    </submittedName>
</protein>
<evidence type="ECO:0000259" key="2">
    <source>
        <dbReference type="PROSITE" id="PS50090"/>
    </source>
</evidence>
<feature type="domain" description="Myb-like" evidence="2">
    <location>
        <begin position="520"/>
        <end position="573"/>
    </location>
</feature>
<feature type="region of interest" description="Disordered" evidence="1">
    <location>
        <begin position="308"/>
        <end position="332"/>
    </location>
</feature>
<feature type="domain" description="HTH myb-type" evidence="3">
    <location>
        <begin position="520"/>
        <end position="577"/>
    </location>
</feature>
<dbReference type="InterPro" id="IPR009057">
    <property type="entry name" value="Homeodomain-like_sf"/>
</dbReference>
<dbReference type="SUPFAM" id="SSF63600">
    <property type="entry name" value="Telomeric repeat binding factor (TRF) dimerisation domain"/>
    <property type="match status" value="1"/>
</dbReference>
<feature type="compositionally biased region" description="Low complexity" evidence="1">
    <location>
        <begin position="455"/>
        <end position="480"/>
    </location>
</feature>
<dbReference type="SUPFAM" id="SSF46689">
    <property type="entry name" value="Homeodomain-like"/>
    <property type="match status" value="1"/>
</dbReference>
<dbReference type="PROSITE" id="PS51294">
    <property type="entry name" value="HTH_MYB"/>
    <property type="match status" value="1"/>
</dbReference>
<feature type="region of interest" description="Disordered" evidence="1">
    <location>
        <begin position="351"/>
        <end position="380"/>
    </location>
</feature>
<dbReference type="Gene3D" id="1.10.10.60">
    <property type="entry name" value="Homeodomain-like"/>
    <property type="match status" value="1"/>
</dbReference>
<dbReference type="GO" id="GO:0003691">
    <property type="term" value="F:double-stranded telomeric DNA binding"/>
    <property type="evidence" value="ECO:0007669"/>
    <property type="project" value="TreeGrafter"/>
</dbReference>
<dbReference type="PROSITE" id="PS50090">
    <property type="entry name" value="MYB_LIKE"/>
    <property type="match status" value="1"/>
</dbReference>
<name>A0A3B1ISU9_ASTMX</name>
<feature type="region of interest" description="Disordered" evidence="1">
    <location>
        <begin position="175"/>
        <end position="232"/>
    </location>
</feature>
<feature type="compositionally biased region" description="Polar residues" evidence="1">
    <location>
        <begin position="218"/>
        <end position="232"/>
    </location>
</feature>
<dbReference type="AlphaFoldDB" id="A0A3B1ISU9"/>
<dbReference type="GO" id="GO:0070187">
    <property type="term" value="C:shelterin complex"/>
    <property type="evidence" value="ECO:0007669"/>
    <property type="project" value="TreeGrafter"/>
</dbReference>
<dbReference type="InterPro" id="IPR017930">
    <property type="entry name" value="Myb_dom"/>
</dbReference>
<dbReference type="GO" id="GO:0031848">
    <property type="term" value="P:protection from non-homologous end joining at telomere"/>
    <property type="evidence" value="ECO:0007669"/>
    <property type="project" value="InterPro"/>
</dbReference>
<evidence type="ECO:0000259" key="3">
    <source>
        <dbReference type="PROSITE" id="PS51294"/>
    </source>
</evidence>
<organism evidence="4 5">
    <name type="scientific">Astyanax mexicanus</name>
    <name type="common">Blind cave fish</name>
    <name type="synonym">Astyanax fasciatus mexicanus</name>
    <dbReference type="NCBI Taxonomy" id="7994"/>
    <lineage>
        <taxon>Eukaryota</taxon>
        <taxon>Metazoa</taxon>
        <taxon>Chordata</taxon>
        <taxon>Craniata</taxon>
        <taxon>Vertebrata</taxon>
        <taxon>Euteleostomi</taxon>
        <taxon>Actinopterygii</taxon>
        <taxon>Neopterygii</taxon>
        <taxon>Teleostei</taxon>
        <taxon>Ostariophysi</taxon>
        <taxon>Characiformes</taxon>
        <taxon>Characoidei</taxon>
        <taxon>Acestrorhamphidae</taxon>
        <taxon>Acestrorhamphinae</taxon>
        <taxon>Astyanax</taxon>
    </lineage>
</organism>
<sequence>MASQLRETRVNYWVFEFYISKAFEAFRNEEYDSYVQFRNLVQALVFRPVNNQSDVIIKLRFMQFLSQINDGDKPDITFQSSLTPLESALTTLENICSEIDVSQSVLEQVHTSIREMKKLFEDLIKRKCSTHSVIKSVSYSEFKQDMLDFIDNLYHLPEPFLIKVSKLAEQGQTIDGGVSRKSQNVRAPDEQSSTTGRGPQMAQLPSEQRVSADHCPFSSEQNGQAENGHSSAGPLSSTVLVQLSLSMLRAVFLDLAELLPVSAPFSLVQEEVDREAVEQESGIDLDSDELILRLSETPVDLLLRETEESRRAGGERVLDADQPEQQGQENPVDLTLTENVLEKSGCYNGSGLTPHQIRGAASADPENANTNQNAKKHPGAAGSVTVAQLVMEEDSQTSEFETVDSQLTPSPLTAGHSEDDLLNSLPTNSMPVRKNRRPASSRKSIPSEPEPASPEQPTEPQNCSTPTRVASPSPSSSDSTPVKHHNQIKKRNWLDVSGIPDDWSDEESLFGASTSVKADTKGTKRKKWTEEESDWVCQGVAKYGEGRWGKIKNMFPFQGRTAVNIKDRWRTMKKLNLA</sequence>
<dbReference type="InterPro" id="IPR001005">
    <property type="entry name" value="SANT/Myb"/>
</dbReference>
<dbReference type="Proteomes" id="UP000018467">
    <property type="component" value="Unassembled WGS sequence"/>
</dbReference>
<dbReference type="InterPro" id="IPR030657">
    <property type="entry name" value="TERF2"/>
</dbReference>
<dbReference type="GO" id="GO:0032208">
    <property type="term" value="P:negative regulation of telomere maintenance via recombination"/>
    <property type="evidence" value="ECO:0007669"/>
    <property type="project" value="TreeGrafter"/>
</dbReference>
<reference evidence="5" key="2">
    <citation type="journal article" date="2014" name="Nat. Commun.">
        <title>The cavefish genome reveals candidate genes for eye loss.</title>
        <authorList>
            <person name="McGaugh S.E."/>
            <person name="Gross J.B."/>
            <person name="Aken B."/>
            <person name="Blin M."/>
            <person name="Borowsky R."/>
            <person name="Chalopin D."/>
            <person name="Hinaux H."/>
            <person name="Jeffery W.R."/>
            <person name="Keene A."/>
            <person name="Ma L."/>
            <person name="Minx P."/>
            <person name="Murphy D."/>
            <person name="O'Quin K.E."/>
            <person name="Retaux S."/>
            <person name="Rohner N."/>
            <person name="Searle S.M."/>
            <person name="Stahl B.A."/>
            <person name="Tabin C."/>
            <person name="Volff J.N."/>
            <person name="Yoshizawa M."/>
            <person name="Warren W.C."/>
        </authorList>
    </citation>
    <scope>NUCLEOTIDE SEQUENCE [LARGE SCALE GENOMIC DNA]</scope>
    <source>
        <strain evidence="5">female</strain>
    </source>
</reference>
<dbReference type="PANTHER" id="PTHR46833:SF1">
    <property type="entry name" value="TELOMERIC REPEAT-BINDING FACTOR 2"/>
    <property type="match status" value="1"/>
</dbReference>
<evidence type="ECO:0000313" key="4">
    <source>
        <dbReference type="Ensembl" id="ENSAMXP00000032781.1"/>
    </source>
</evidence>
<dbReference type="GO" id="GO:0031627">
    <property type="term" value="P:telomeric loop formation"/>
    <property type="evidence" value="ECO:0007669"/>
    <property type="project" value="TreeGrafter"/>
</dbReference>
<evidence type="ECO:0000313" key="5">
    <source>
        <dbReference type="Proteomes" id="UP000018467"/>
    </source>
</evidence>
<reference evidence="4" key="3">
    <citation type="submission" date="2025-08" db="UniProtKB">
        <authorList>
            <consortium name="Ensembl"/>
        </authorList>
    </citation>
    <scope>IDENTIFICATION</scope>
</reference>
<dbReference type="GeneTree" id="ENSGT00940000158316"/>
<dbReference type="Ensembl" id="ENSAMXT00000051354.1">
    <property type="protein sequence ID" value="ENSAMXP00000032781.1"/>
    <property type="gene ID" value="ENSAMXG00000032206.1"/>
</dbReference>
<dbReference type="Gene3D" id="1.25.40.210">
    <property type="entry name" value="Telomere repeat-binding factor, dimerisation domain"/>
    <property type="match status" value="2"/>
</dbReference>
<dbReference type="GO" id="GO:0032210">
    <property type="term" value="P:regulation of telomere maintenance via telomerase"/>
    <property type="evidence" value="ECO:0007669"/>
    <property type="project" value="TreeGrafter"/>
</dbReference>
<dbReference type="GO" id="GO:0098505">
    <property type="term" value="F:G-rich strand telomeric DNA binding"/>
    <property type="evidence" value="ECO:0007669"/>
    <property type="project" value="TreeGrafter"/>
</dbReference>
<feature type="compositionally biased region" description="Polar residues" evidence="1">
    <location>
        <begin position="180"/>
        <end position="209"/>
    </location>
</feature>
<feature type="compositionally biased region" description="Polar residues" evidence="1">
    <location>
        <begin position="397"/>
        <end position="411"/>
    </location>
</feature>
<dbReference type="PANTHER" id="PTHR46833">
    <property type="entry name" value="TELOMERIC REPEAT-BINDING FACTOR 2 TERF2"/>
    <property type="match status" value="1"/>
</dbReference>
<dbReference type="SMART" id="SM00717">
    <property type="entry name" value="SANT"/>
    <property type="match status" value="1"/>
</dbReference>
<proteinExistence type="predicted"/>
<dbReference type="GO" id="GO:1905839">
    <property type="term" value="P:negative regulation of telomeric D-loop disassembly"/>
    <property type="evidence" value="ECO:0007669"/>
    <property type="project" value="TreeGrafter"/>
</dbReference>
<feature type="region of interest" description="Disordered" evidence="1">
    <location>
        <begin position="394"/>
        <end position="489"/>
    </location>
</feature>
<dbReference type="GO" id="GO:0070198">
    <property type="term" value="P:protein localization to chromosome, telomeric region"/>
    <property type="evidence" value="ECO:0007669"/>
    <property type="project" value="TreeGrafter"/>
</dbReference>
<feature type="compositionally biased region" description="Basic and acidic residues" evidence="1">
    <location>
        <begin position="308"/>
        <end position="319"/>
    </location>
</feature>
<dbReference type="GO" id="GO:0003720">
    <property type="term" value="F:telomerase activity"/>
    <property type="evidence" value="ECO:0007669"/>
    <property type="project" value="TreeGrafter"/>
</dbReference>
<dbReference type="Bgee" id="ENSAMXG00000032206">
    <property type="expression patterns" value="Expressed in testis and 14 other cell types or tissues"/>
</dbReference>
<dbReference type="InterPro" id="IPR036507">
    <property type="entry name" value="Telomere_rpt-bd_fac_dimer_sf"/>
</dbReference>
<keyword evidence="5" id="KW-1185">Reference proteome</keyword>
<dbReference type="CDD" id="cd11660">
    <property type="entry name" value="SANT_TRF"/>
    <property type="match status" value="1"/>
</dbReference>
<reference evidence="5" key="1">
    <citation type="submission" date="2013-03" db="EMBL/GenBank/DDBJ databases">
        <authorList>
            <person name="Jeffery W."/>
            <person name="Warren W."/>
            <person name="Wilson R.K."/>
        </authorList>
    </citation>
    <scope>NUCLEOTIDE SEQUENCE</scope>
    <source>
        <strain evidence="5">female</strain>
    </source>
</reference>
<reference evidence="4" key="4">
    <citation type="submission" date="2025-09" db="UniProtKB">
        <authorList>
            <consortium name="Ensembl"/>
        </authorList>
    </citation>
    <scope>IDENTIFICATION</scope>
</reference>
<evidence type="ECO:0000256" key="1">
    <source>
        <dbReference type="SAM" id="MobiDB-lite"/>
    </source>
</evidence>
<dbReference type="Pfam" id="PF00249">
    <property type="entry name" value="Myb_DNA-binding"/>
    <property type="match status" value="1"/>
</dbReference>